<evidence type="ECO:0000313" key="3">
    <source>
        <dbReference type="EMBL" id="SVB72197.1"/>
    </source>
</evidence>
<gene>
    <name evidence="3" type="ORF">METZ01_LOCUS225051</name>
</gene>
<feature type="transmembrane region" description="Helical" evidence="1">
    <location>
        <begin position="12"/>
        <end position="35"/>
    </location>
</feature>
<dbReference type="SUPFAM" id="SSF48695">
    <property type="entry name" value="Multiheme cytochromes"/>
    <property type="match status" value="1"/>
</dbReference>
<dbReference type="CDD" id="cd08168">
    <property type="entry name" value="Cytochrom_C3"/>
    <property type="match status" value="1"/>
</dbReference>
<accession>A0A382GC81</accession>
<sequence>MSDVFPRWTNRLPGQIIFGLLLIGGVVTAGLNYYFTPKYTRVGFQPTQPVPFSHSIHVKQLGLDCRYCHDGVEKSWYSNVPAADTCMNCHSAVRADDPKLEPVRASYKDANKPVEWVQIHKLPDYVYFNHSVHVNRGVSCVECHGRVDEMDEVRHEKHFSMTFCLDCHRELSPENGDPNKRLRPLDKITDLAYDRSSDPDNKDRNFVEEWHVKTSENCSACHR</sequence>
<dbReference type="PANTHER" id="PTHR39425">
    <property type="entry name" value="LIPOPROTEIN CYTOCHROME C"/>
    <property type="match status" value="1"/>
</dbReference>
<proteinExistence type="predicted"/>
<organism evidence="3">
    <name type="scientific">marine metagenome</name>
    <dbReference type="NCBI Taxonomy" id="408172"/>
    <lineage>
        <taxon>unclassified sequences</taxon>
        <taxon>metagenomes</taxon>
        <taxon>ecological metagenomes</taxon>
    </lineage>
</organism>
<protein>
    <recommendedName>
        <fullName evidence="2">Cytochrome c7-like domain-containing protein</fullName>
    </recommendedName>
</protein>
<dbReference type="EMBL" id="UINC01054459">
    <property type="protein sequence ID" value="SVB72197.1"/>
    <property type="molecule type" value="Genomic_DNA"/>
</dbReference>
<name>A0A382GC81_9ZZZZ</name>
<evidence type="ECO:0000259" key="2">
    <source>
        <dbReference type="Pfam" id="PF14522"/>
    </source>
</evidence>
<dbReference type="Gene3D" id="3.90.10.10">
    <property type="entry name" value="Cytochrome C3"/>
    <property type="match status" value="2"/>
</dbReference>
<dbReference type="InterPro" id="IPR029467">
    <property type="entry name" value="Cyt_c7-like"/>
</dbReference>
<feature type="domain" description="Cytochrome c7-like" evidence="2">
    <location>
        <begin position="51"/>
        <end position="96"/>
    </location>
</feature>
<evidence type="ECO:0000256" key="1">
    <source>
        <dbReference type="SAM" id="Phobius"/>
    </source>
</evidence>
<dbReference type="Pfam" id="PF14522">
    <property type="entry name" value="Cytochrome_C7"/>
    <property type="match status" value="1"/>
</dbReference>
<reference evidence="3" key="1">
    <citation type="submission" date="2018-05" db="EMBL/GenBank/DDBJ databases">
        <authorList>
            <person name="Lanie J.A."/>
            <person name="Ng W.-L."/>
            <person name="Kazmierczak K.M."/>
            <person name="Andrzejewski T.M."/>
            <person name="Davidsen T.M."/>
            <person name="Wayne K.J."/>
            <person name="Tettelin H."/>
            <person name="Glass J.I."/>
            <person name="Rusch D."/>
            <person name="Podicherti R."/>
            <person name="Tsui H.-C.T."/>
            <person name="Winkler M.E."/>
        </authorList>
    </citation>
    <scope>NUCLEOTIDE SEQUENCE</scope>
</reference>
<keyword evidence="1" id="KW-0812">Transmembrane</keyword>
<dbReference type="PANTHER" id="PTHR39425:SF1">
    <property type="entry name" value="CYTOCHROME C7-LIKE DOMAIN-CONTAINING PROTEIN"/>
    <property type="match status" value="1"/>
</dbReference>
<keyword evidence="1" id="KW-0472">Membrane</keyword>
<dbReference type="AlphaFoldDB" id="A0A382GC81"/>
<dbReference type="InterPro" id="IPR036280">
    <property type="entry name" value="Multihaem_cyt_sf"/>
</dbReference>
<keyword evidence="1" id="KW-1133">Transmembrane helix</keyword>